<dbReference type="SUPFAM" id="SSF54211">
    <property type="entry name" value="Ribosomal protein S5 domain 2-like"/>
    <property type="match status" value="1"/>
</dbReference>
<comment type="pathway">
    <text evidence="10">Isoprenoid biosynthesis; isopentenyl diphosphate biosynthesis via DXP pathway; isopentenyl diphosphate from 1-deoxy-D-xylulose 5-phosphate: step 3/6.</text>
</comment>
<keyword evidence="7 10" id="KW-0067">ATP-binding</keyword>
<evidence type="ECO:0000256" key="5">
    <source>
        <dbReference type="ARBA" id="ARBA00022741"/>
    </source>
</evidence>
<feature type="domain" description="GHMP kinase C-terminal" evidence="12">
    <location>
        <begin position="208"/>
        <end position="266"/>
    </location>
</feature>
<dbReference type="NCBIfam" id="NF011202">
    <property type="entry name" value="PRK14608.1"/>
    <property type="match status" value="1"/>
</dbReference>
<proteinExistence type="inferred from homology"/>
<dbReference type="RefSeq" id="WP_169641499.1">
    <property type="nucleotide sequence ID" value="NZ_CP048788.1"/>
</dbReference>
<comment type="catalytic activity">
    <reaction evidence="10">
        <text>4-CDP-2-C-methyl-D-erythritol + ATP = 4-CDP-2-C-methyl-D-erythritol 2-phosphate + ADP + H(+)</text>
        <dbReference type="Rhea" id="RHEA:18437"/>
        <dbReference type="ChEBI" id="CHEBI:15378"/>
        <dbReference type="ChEBI" id="CHEBI:30616"/>
        <dbReference type="ChEBI" id="CHEBI:57823"/>
        <dbReference type="ChEBI" id="CHEBI:57919"/>
        <dbReference type="ChEBI" id="CHEBI:456216"/>
        <dbReference type="EC" id="2.7.1.148"/>
    </reaction>
</comment>
<dbReference type="GO" id="GO:0016114">
    <property type="term" value="P:terpenoid biosynthetic process"/>
    <property type="evidence" value="ECO:0007669"/>
    <property type="project" value="InterPro"/>
</dbReference>
<organism evidence="13 14">
    <name type="scientific">Roseobacter ponti</name>
    <dbReference type="NCBI Taxonomy" id="1891787"/>
    <lineage>
        <taxon>Bacteria</taxon>
        <taxon>Pseudomonadati</taxon>
        <taxon>Pseudomonadota</taxon>
        <taxon>Alphaproteobacteria</taxon>
        <taxon>Rhodobacterales</taxon>
        <taxon>Roseobacteraceae</taxon>
        <taxon>Roseobacter</taxon>
    </lineage>
</organism>
<dbReference type="InterPro" id="IPR020568">
    <property type="entry name" value="Ribosomal_Su5_D2-typ_SF"/>
</dbReference>
<accession>A0A858SVH8</accession>
<dbReference type="PANTHER" id="PTHR43527">
    <property type="entry name" value="4-DIPHOSPHOCYTIDYL-2-C-METHYL-D-ERYTHRITOL KINASE, CHLOROPLASTIC"/>
    <property type="match status" value="1"/>
</dbReference>
<dbReference type="Gene3D" id="3.30.230.10">
    <property type="match status" value="1"/>
</dbReference>
<evidence type="ECO:0000259" key="11">
    <source>
        <dbReference type="Pfam" id="PF00288"/>
    </source>
</evidence>
<evidence type="ECO:0000256" key="4">
    <source>
        <dbReference type="ARBA" id="ARBA00022679"/>
    </source>
</evidence>
<dbReference type="PIRSF" id="PIRSF010376">
    <property type="entry name" value="IspE"/>
    <property type="match status" value="1"/>
</dbReference>
<comment type="similarity">
    <text evidence="1 10">Belongs to the GHMP kinase family. IspE subfamily.</text>
</comment>
<dbReference type="KEGG" id="rpon:G3256_14400"/>
<dbReference type="GO" id="GO:0050515">
    <property type="term" value="F:4-(cytidine 5'-diphospho)-2-C-methyl-D-erythritol kinase activity"/>
    <property type="evidence" value="ECO:0007669"/>
    <property type="project" value="UniProtKB-UniRule"/>
</dbReference>
<evidence type="ECO:0000256" key="3">
    <source>
        <dbReference type="ARBA" id="ARBA00017473"/>
    </source>
</evidence>
<dbReference type="Pfam" id="PF00288">
    <property type="entry name" value="GHMP_kinases_N"/>
    <property type="match status" value="1"/>
</dbReference>
<evidence type="ECO:0000256" key="1">
    <source>
        <dbReference type="ARBA" id="ARBA00009684"/>
    </source>
</evidence>
<evidence type="ECO:0000313" key="13">
    <source>
        <dbReference type="EMBL" id="QJF52280.1"/>
    </source>
</evidence>
<dbReference type="AlphaFoldDB" id="A0A858SVH8"/>
<dbReference type="HAMAP" id="MF_00061">
    <property type="entry name" value="IspE"/>
    <property type="match status" value="1"/>
</dbReference>
<evidence type="ECO:0000259" key="12">
    <source>
        <dbReference type="Pfam" id="PF08544"/>
    </source>
</evidence>
<evidence type="ECO:0000256" key="9">
    <source>
        <dbReference type="ARBA" id="ARBA00032554"/>
    </source>
</evidence>
<evidence type="ECO:0000256" key="7">
    <source>
        <dbReference type="ARBA" id="ARBA00022840"/>
    </source>
</evidence>
<dbReference type="GO" id="GO:0019288">
    <property type="term" value="P:isopentenyl diphosphate biosynthetic process, methylerythritol 4-phosphate pathway"/>
    <property type="evidence" value="ECO:0007669"/>
    <property type="project" value="UniProtKB-UniRule"/>
</dbReference>
<dbReference type="InterPro" id="IPR006204">
    <property type="entry name" value="GHMP_kinase_N_dom"/>
</dbReference>
<gene>
    <name evidence="10" type="primary">ispE</name>
    <name evidence="13" type="ORF">G3256_14400</name>
</gene>
<dbReference type="Gene3D" id="3.30.70.890">
    <property type="entry name" value="GHMP kinase, C-terminal domain"/>
    <property type="match status" value="1"/>
</dbReference>
<dbReference type="Pfam" id="PF08544">
    <property type="entry name" value="GHMP_kinases_C"/>
    <property type="match status" value="1"/>
</dbReference>
<dbReference type="InterPro" id="IPR004424">
    <property type="entry name" value="IspE"/>
</dbReference>
<feature type="binding site" evidence="10">
    <location>
        <begin position="93"/>
        <end position="103"/>
    </location>
    <ligand>
        <name>ATP</name>
        <dbReference type="ChEBI" id="CHEBI:30616"/>
    </ligand>
</feature>
<keyword evidence="14" id="KW-1185">Reference proteome</keyword>
<keyword evidence="5 10" id="KW-0547">Nucleotide-binding</keyword>
<feature type="active site" evidence="10">
    <location>
        <position position="132"/>
    </location>
</feature>
<feature type="active site" evidence="10">
    <location>
        <position position="14"/>
    </location>
</feature>
<evidence type="ECO:0000256" key="8">
    <source>
        <dbReference type="ARBA" id="ARBA00023229"/>
    </source>
</evidence>
<dbReference type="InterPro" id="IPR013750">
    <property type="entry name" value="GHMP_kinase_C_dom"/>
</dbReference>
<protein>
    <recommendedName>
        <fullName evidence="3 10">4-diphosphocytidyl-2-C-methyl-D-erythritol kinase</fullName>
        <shortName evidence="10">CMK</shortName>
        <ecNumber evidence="2 10">2.7.1.148</ecNumber>
    </recommendedName>
    <alternativeName>
        <fullName evidence="9 10">4-(cytidine-5'-diphospho)-2-C-methyl-D-erythritol kinase</fullName>
    </alternativeName>
</protein>
<comment type="function">
    <text evidence="10">Catalyzes the phosphorylation of the position 2 hydroxy group of 4-diphosphocytidyl-2C-methyl-D-erythritol.</text>
</comment>
<dbReference type="Proteomes" id="UP000503308">
    <property type="component" value="Chromosome"/>
</dbReference>
<keyword evidence="6 10" id="KW-0418">Kinase</keyword>
<dbReference type="GO" id="GO:0005524">
    <property type="term" value="F:ATP binding"/>
    <property type="evidence" value="ECO:0007669"/>
    <property type="project" value="UniProtKB-UniRule"/>
</dbReference>
<evidence type="ECO:0000256" key="6">
    <source>
        <dbReference type="ARBA" id="ARBA00022777"/>
    </source>
</evidence>
<dbReference type="InterPro" id="IPR036554">
    <property type="entry name" value="GHMP_kinase_C_sf"/>
</dbReference>
<evidence type="ECO:0000256" key="10">
    <source>
        <dbReference type="HAMAP-Rule" id="MF_00061"/>
    </source>
</evidence>
<dbReference type="PANTHER" id="PTHR43527:SF2">
    <property type="entry name" value="4-DIPHOSPHOCYTIDYL-2-C-METHYL-D-ERYTHRITOL KINASE, CHLOROPLASTIC"/>
    <property type="match status" value="1"/>
</dbReference>
<name>A0A858SVH8_9RHOB</name>
<dbReference type="EMBL" id="CP048788">
    <property type="protein sequence ID" value="QJF52280.1"/>
    <property type="molecule type" value="Genomic_DNA"/>
</dbReference>
<evidence type="ECO:0000256" key="2">
    <source>
        <dbReference type="ARBA" id="ARBA00012052"/>
    </source>
</evidence>
<dbReference type="SUPFAM" id="SSF55060">
    <property type="entry name" value="GHMP Kinase, C-terminal domain"/>
    <property type="match status" value="1"/>
</dbReference>
<keyword evidence="8 10" id="KW-0414">Isoprene biosynthesis</keyword>
<dbReference type="InterPro" id="IPR014721">
    <property type="entry name" value="Ribsml_uS5_D2-typ_fold_subgr"/>
</dbReference>
<evidence type="ECO:0000313" key="14">
    <source>
        <dbReference type="Proteomes" id="UP000503308"/>
    </source>
</evidence>
<reference evidence="13 14" key="1">
    <citation type="submission" date="2020-02" db="EMBL/GenBank/DDBJ databases">
        <title>Genome sequence of Roseobacter ponti.</title>
        <authorList>
            <person name="Hollensteiner J."/>
            <person name="Schneider D."/>
            <person name="Poehlein A."/>
            <person name="Daniel R."/>
        </authorList>
    </citation>
    <scope>NUCLEOTIDE SEQUENCE [LARGE SCALE GENOMIC DNA]</scope>
    <source>
        <strain evidence="13 14">DSM 106830</strain>
    </source>
</reference>
<dbReference type="UniPathway" id="UPA00056">
    <property type="reaction ID" value="UER00094"/>
</dbReference>
<dbReference type="EC" id="2.7.1.148" evidence="2 10"/>
<feature type="domain" description="GHMP kinase N-terminal" evidence="11">
    <location>
        <begin position="74"/>
        <end position="122"/>
    </location>
</feature>
<sequence length="293" mass="30701">MHTRRVVRVSAPAKINLALHVTGQQPDGYHLLDSLVMLCSPADTLTLREASESYLEVTGPMAGGVPTDLSNLVLKAAGVAGITAQITLEKHLPAAAGIGGGSSDAAACLRGLSLLSGASMPDPADQLVLGADVPVCQHNQLVRMQGIGGDLTLLGPPPDWPVVLVNPRVAVPTARVFSGLREKQNAPMQGEFPMSGDNRTRLAWLAEQRNDLQPPAIAAEPVIGDVLAALNERPGTLLARMSGSGATCFAIFSDVSTRDAAVSHLRTEQPGWWVMPANRLKAGFNPVVLPQDG</sequence>
<keyword evidence="4 10" id="KW-0808">Transferase</keyword>